<dbReference type="InterPro" id="IPR055735">
    <property type="entry name" value="DUF7311"/>
</dbReference>
<comment type="caution">
    <text evidence="2">The sequence shown here is derived from an EMBL/GenBank/DDBJ whole genome shotgun (WGS) entry which is preliminary data.</text>
</comment>
<dbReference type="RefSeq" id="WP_256405044.1">
    <property type="nucleotide sequence ID" value="NZ_CP187151.1"/>
</dbReference>
<evidence type="ECO:0000313" key="2">
    <source>
        <dbReference type="EMBL" id="MFD1634806.1"/>
    </source>
</evidence>
<gene>
    <name evidence="2" type="ORF">ACFSBJ_13830</name>
</gene>
<protein>
    <submittedName>
        <fullName evidence="2">ABC transporter</fullName>
    </submittedName>
</protein>
<accession>A0ABD6D364</accession>
<evidence type="ECO:0000259" key="1">
    <source>
        <dbReference type="Pfam" id="PF23993"/>
    </source>
</evidence>
<sequence length="144" mass="15567">MIRTVLAVLLSVALLAAVAPGIDEGRRSRTATHLDDATDRIERAAHSLRAHEDPTRPGVTGARRVVRVRVPATSWSAAGATLRIEGEGDRIGYRLDGRPPHWTTLRGLDLRTPAGPVALERPGEHRLVVSLVRDRGVGVVIARD</sequence>
<dbReference type="EMBL" id="JBHUDL010000010">
    <property type="protein sequence ID" value="MFD1634806.1"/>
    <property type="molecule type" value="Genomic_DNA"/>
</dbReference>
<proteinExistence type="predicted"/>
<keyword evidence="3" id="KW-1185">Reference proteome</keyword>
<dbReference type="Pfam" id="PF23993">
    <property type="entry name" value="DUF7311"/>
    <property type="match status" value="1"/>
</dbReference>
<feature type="domain" description="DUF7311" evidence="1">
    <location>
        <begin position="1"/>
        <end position="143"/>
    </location>
</feature>
<dbReference type="AlphaFoldDB" id="A0ABD6D364"/>
<dbReference type="Proteomes" id="UP001597075">
    <property type="component" value="Unassembled WGS sequence"/>
</dbReference>
<reference evidence="2 3" key="1">
    <citation type="journal article" date="2019" name="Int. J. Syst. Evol. Microbiol.">
        <title>The Global Catalogue of Microorganisms (GCM) 10K type strain sequencing project: providing services to taxonomists for standard genome sequencing and annotation.</title>
        <authorList>
            <consortium name="The Broad Institute Genomics Platform"/>
            <consortium name="The Broad Institute Genome Sequencing Center for Infectious Disease"/>
            <person name="Wu L."/>
            <person name="Ma J."/>
        </authorList>
    </citation>
    <scope>NUCLEOTIDE SEQUENCE [LARGE SCALE GENOMIC DNA]</scope>
    <source>
        <strain evidence="2 3">CGMCC 1.10594</strain>
    </source>
</reference>
<organism evidence="2 3">
    <name type="scientific">Haloplanus ruber</name>
    <dbReference type="NCBI Taxonomy" id="869892"/>
    <lineage>
        <taxon>Archaea</taxon>
        <taxon>Methanobacteriati</taxon>
        <taxon>Methanobacteriota</taxon>
        <taxon>Stenosarchaea group</taxon>
        <taxon>Halobacteria</taxon>
        <taxon>Halobacteriales</taxon>
        <taxon>Haloferacaceae</taxon>
        <taxon>Haloplanus</taxon>
    </lineage>
</organism>
<evidence type="ECO:0000313" key="3">
    <source>
        <dbReference type="Proteomes" id="UP001597075"/>
    </source>
</evidence>
<name>A0ABD6D364_9EURY</name>